<dbReference type="Proteomes" id="UP000025238">
    <property type="component" value="Chromosome"/>
</dbReference>
<name>A0A023WUM8_STUST</name>
<dbReference type="AlphaFoldDB" id="A0A023WUM8"/>
<evidence type="ECO:0000313" key="3">
    <source>
        <dbReference type="Proteomes" id="UP000025238"/>
    </source>
</evidence>
<keyword evidence="1" id="KW-0472">Membrane</keyword>
<keyword evidence="1" id="KW-0812">Transmembrane</keyword>
<protein>
    <recommendedName>
        <fullName evidence="4">SGNH/GDSL hydrolase family protein</fullName>
    </recommendedName>
</protein>
<reference evidence="2 3" key="1">
    <citation type="submission" date="2014-03" db="EMBL/GenBank/DDBJ databases">
        <title>Complete genome sequence of Pseudomonas stutzeri 19SMN4.</title>
        <authorList>
            <person name="Brunet-Galmes I."/>
            <person name="Nogales B."/>
            <person name="Busquets A."/>
            <person name="Pena A."/>
            <person name="Gomila M."/>
            <person name="Garcia-Valdes E."/>
            <person name="Lalucat J."/>
            <person name="Bennasar A."/>
            <person name="Bosch R."/>
        </authorList>
    </citation>
    <scope>NUCLEOTIDE SEQUENCE [LARGE SCALE GENOMIC DNA]</scope>
    <source>
        <strain evidence="2 3">19SMN4</strain>
    </source>
</reference>
<accession>A0A023WUM8</accession>
<feature type="transmembrane region" description="Helical" evidence="1">
    <location>
        <begin position="27"/>
        <end position="49"/>
    </location>
</feature>
<gene>
    <name evidence="2" type="ORF">UIB01_14695</name>
</gene>
<organism evidence="2 3">
    <name type="scientific">Stutzerimonas stutzeri</name>
    <name type="common">Pseudomonas stutzeri</name>
    <dbReference type="NCBI Taxonomy" id="316"/>
    <lineage>
        <taxon>Bacteria</taxon>
        <taxon>Pseudomonadati</taxon>
        <taxon>Pseudomonadota</taxon>
        <taxon>Gammaproteobacteria</taxon>
        <taxon>Pseudomonadales</taxon>
        <taxon>Pseudomonadaceae</taxon>
        <taxon>Stutzerimonas</taxon>
    </lineage>
</organism>
<sequence>MNGSVDTCPASAAGRAEAYQRRVRGGYLLGMFAGLFGMLGGFAALLAWLNHTDNLPPPAFSNSLCVDEKLHFLRHNPINQPNLLVIGSSVAWRHVDGDVLIEQAPGVRPLNGAFCGLHANQSTYVANWLLDREPTVRQVVMIVDPLDFAGCWKVPDDVFNREHADQYVYQRTSRWGYYMRYFSPRSLLRNAKTVKAQRANEIEWDPLVFTRHGDGPLEPHGDRGLFYDKPDPLDGSCFAALGKLSKRLQQEQRQLLVVSTPLHPQWKAKVDADGSFLARFDAKLSAAIAGNAGAHYWNADREWVAPRDAFVDAIHLRWSVVHGFSEALAEQLRETEHARLGESVLAGSRGFGAP</sequence>
<keyword evidence="1" id="KW-1133">Transmembrane helix</keyword>
<proteinExistence type="predicted"/>
<evidence type="ECO:0000256" key="1">
    <source>
        <dbReference type="SAM" id="Phobius"/>
    </source>
</evidence>
<dbReference type="KEGG" id="pstu:UIB01_14695"/>
<dbReference type="OrthoDB" id="6819942at2"/>
<evidence type="ECO:0008006" key="4">
    <source>
        <dbReference type="Google" id="ProtNLM"/>
    </source>
</evidence>
<dbReference type="EMBL" id="CP007509">
    <property type="protein sequence ID" value="AHY43661.1"/>
    <property type="molecule type" value="Genomic_DNA"/>
</dbReference>
<evidence type="ECO:0000313" key="2">
    <source>
        <dbReference type="EMBL" id="AHY43661.1"/>
    </source>
</evidence>
<dbReference type="PATRIC" id="fig|316.97.peg.2940"/>